<dbReference type="Gene3D" id="3.10.105.10">
    <property type="entry name" value="Dipeptide-binding Protein, Domain 3"/>
    <property type="match status" value="1"/>
</dbReference>
<proteinExistence type="predicted"/>
<dbReference type="Pfam" id="PF00496">
    <property type="entry name" value="SBP_bac_5"/>
    <property type="match status" value="1"/>
</dbReference>
<dbReference type="SUPFAM" id="SSF53850">
    <property type="entry name" value="Periplasmic binding protein-like II"/>
    <property type="match status" value="1"/>
</dbReference>
<dbReference type="GO" id="GO:0043190">
    <property type="term" value="C:ATP-binding cassette (ABC) transporter complex"/>
    <property type="evidence" value="ECO:0007669"/>
    <property type="project" value="InterPro"/>
</dbReference>
<evidence type="ECO:0000256" key="1">
    <source>
        <dbReference type="SAM" id="SignalP"/>
    </source>
</evidence>
<dbReference type="CDD" id="cd08506">
    <property type="entry name" value="PBP2_clavulanate_OppA2"/>
    <property type="match status" value="1"/>
</dbReference>
<organism evidence="3 4">
    <name type="scientific">Actinosynnema pretiosum subsp. pretiosum</name>
    <dbReference type="NCBI Taxonomy" id="103721"/>
    <lineage>
        <taxon>Bacteria</taxon>
        <taxon>Bacillati</taxon>
        <taxon>Actinomycetota</taxon>
        <taxon>Actinomycetes</taxon>
        <taxon>Pseudonocardiales</taxon>
        <taxon>Pseudonocardiaceae</taxon>
        <taxon>Actinosynnema</taxon>
    </lineage>
</organism>
<dbReference type="InterPro" id="IPR039424">
    <property type="entry name" value="SBP_5"/>
</dbReference>
<protein>
    <submittedName>
        <fullName evidence="3">ABC transporter substrate-binding protein</fullName>
    </submittedName>
</protein>
<feature type="chain" id="PRO_5041300679" evidence="1">
    <location>
        <begin position="27"/>
        <end position="562"/>
    </location>
</feature>
<name>A0AA45L9T4_9PSEU</name>
<dbReference type="Gene3D" id="3.40.190.10">
    <property type="entry name" value="Periplasmic binding protein-like II"/>
    <property type="match status" value="1"/>
</dbReference>
<dbReference type="AlphaFoldDB" id="A0AA45L9T4"/>
<dbReference type="GO" id="GO:0042597">
    <property type="term" value="C:periplasmic space"/>
    <property type="evidence" value="ECO:0007669"/>
    <property type="project" value="UniProtKB-ARBA"/>
</dbReference>
<dbReference type="PIRSF" id="PIRSF002741">
    <property type="entry name" value="MppA"/>
    <property type="match status" value="1"/>
</dbReference>
<keyword evidence="1" id="KW-0732">Signal</keyword>
<sequence>MTRSRTSRVVATATALVGALALTACGANDQPQQGAADQAKAERGGVLRILGESQSLNFDPAKSSSLPITSLALVHRRLTGWLNEPGQDAKVVPDLGDTGKTDDGGKTWTFTLKEGLKYADGTPIKADDVKWGVERSYAPAFSGGLGYHKQLIEGGSDYRGPFEGQRLDSIKVPDDRTIVFTLSRPYGDWPWVASTPAFAPVPSGKGAEADYSDHAVASGPYKVEKYQKGVEARLVRNENWDSATDELRGGLPDEILFQLGQDTSVISQRLTADSGDDRFAFGSSFVSPAQLAQLAGNPSAKQRLVTSKTGALAYLALNTQKAPFDNPKVRQAVQYAVDKTSYQIASAGNAELAGDVATTLITQGIAGREQFDLYQTKPSGDPEKAKSLLAEAGFPNGISGLEFLVSQTNNYPEKAEAVQAALVKAGIQSEIRVLESDAYTAESRADNPNYALTLSSWQPDFPSANANIQPLFDSKEIGQGGYNLSRYSNPEVDQLIAAAQATVDPVEAGKKWVELDRKILADSPVVPLIYTRNSFLHGSKVADFRIADFPAYPNYARVGLLK</sequence>
<dbReference type="GO" id="GO:1904680">
    <property type="term" value="F:peptide transmembrane transporter activity"/>
    <property type="evidence" value="ECO:0007669"/>
    <property type="project" value="TreeGrafter"/>
</dbReference>
<dbReference type="PANTHER" id="PTHR30290:SF83">
    <property type="entry name" value="ABC TRANSPORTER SUBSTRATE-BINDING PROTEIN"/>
    <property type="match status" value="1"/>
</dbReference>
<feature type="domain" description="Solute-binding protein family 5" evidence="2">
    <location>
        <begin position="90"/>
        <end position="477"/>
    </location>
</feature>
<evidence type="ECO:0000313" key="4">
    <source>
        <dbReference type="Proteomes" id="UP000677152"/>
    </source>
</evidence>
<dbReference type="GO" id="GO:0015833">
    <property type="term" value="P:peptide transport"/>
    <property type="evidence" value="ECO:0007669"/>
    <property type="project" value="TreeGrafter"/>
</dbReference>
<dbReference type="InterPro" id="IPR000914">
    <property type="entry name" value="SBP_5_dom"/>
</dbReference>
<dbReference type="InterPro" id="IPR030678">
    <property type="entry name" value="Peptide/Ni-bd"/>
</dbReference>
<reference evidence="3" key="1">
    <citation type="submission" date="2021-04" db="EMBL/GenBank/DDBJ databases">
        <title>Genomic sequence of Actinosynnema pretiosum subsp. pretiosum ATCC 31280 (C-14919).</title>
        <authorList>
            <person name="Bai L."/>
            <person name="Wang X."/>
            <person name="Xiao Y."/>
        </authorList>
    </citation>
    <scope>NUCLEOTIDE SEQUENCE</scope>
    <source>
        <strain evidence="3">ATCC 31280</strain>
    </source>
</reference>
<dbReference type="PROSITE" id="PS51257">
    <property type="entry name" value="PROKAR_LIPOPROTEIN"/>
    <property type="match status" value="1"/>
</dbReference>
<accession>A0AA45L9T4</accession>
<dbReference type="PANTHER" id="PTHR30290">
    <property type="entry name" value="PERIPLASMIC BINDING COMPONENT OF ABC TRANSPORTER"/>
    <property type="match status" value="1"/>
</dbReference>
<dbReference type="EMBL" id="CP073249">
    <property type="protein sequence ID" value="QUF05951.1"/>
    <property type="molecule type" value="Genomic_DNA"/>
</dbReference>
<evidence type="ECO:0000259" key="2">
    <source>
        <dbReference type="Pfam" id="PF00496"/>
    </source>
</evidence>
<dbReference type="Proteomes" id="UP000677152">
    <property type="component" value="Chromosome"/>
</dbReference>
<gene>
    <name evidence="3" type="ORF">KCV87_07740</name>
</gene>
<feature type="signal peptide" evidence="1">
    <location>
        <begin position="1"/>
        <end position="26"/>
    </location>
</feature>
<evidence type="ECO:0000313" key="3">
    <source>
        <dbReference type="EMBL" id="QUF05951.1"/>
    </source>
</evidence>